<organism evidence="1 2">
    <name type="scientific">Rhizobium mongolense</name>
    <dbReference type="NCBI Taxonomy" id="57676"/>
    <lineage>
        <taxon>Bacteria</taxon>
        <taxon>Pseudomonadati</taxon>
        <taxon>Pseudomonadota</taxon>
        <taxon>Alphaproteobacteria</taxon>
        <taxon>Hyphomicrobiales</taxon>
        <taxon>Rhizobiaceae</taxon>
        <taxon>Rhizobium/Agrobacterium group</taxon>
        <taxon>Rhizobium</taxon>
    </lineage>
</organism>
<comment type="caution">
    <text evidence="1">The sequence shown here is derived from an EMBL/GenBank/DDBJ whole genome shotgun (WGS) entry which is preliminary data.</text>
</comment>
<accession>A0ABR6ILI4</accession>
<evidence type="ECO:0000313" key="1">
    <source>
        <dbReference type="EMBL" id="MBB4228676.1"/>
    </source>
</evidence>
<proteinExistence type="predicted"/>
<evidence type="ECO:0000313" key="2">
    <source>
        <dbReference type="Proteomes" id="UP000551353"/>
    </source>
</evidence>
<protein>
    <submittedName>
        <fullName evidence="1">Uncharacterized protein</fullName>
    </submittedName>
</protein>
<name>A0ABR6ILI4_9HYPH</name>
<dbReference type="EMBL" id="JACIFX010000003">
    <property type="protein sequence ID" value="MBB4228676.1"/>
    <property type="molecule type" value="Genomic_DNA"/>
</dbReference>
<keyword evidence="2" id="KW-1185">Reference proteome</keyword>
<dbReference type="Proteomes" id="UP000551353">
    <property type="component" value="Unassembled WGS sequence"/>
</dbReference>
<dbReference type="RefSeq" id="WP_022715171.1">
    <property type="nucleotide sequence ID" value="NZ_JACIFX010000003.1"/>
</dbReference>
<reference evidence="1 2" key="1">
    <citation type="submission" date="2020-08" db="EMBL/GenBank/DDBJ databases">
        <title>Genomic Encyclopedia of Type Strains, Phase IV (KMG-V): Genome sequencing to study the core and pangenomes of soil and plant-associated prokaryotes.</title>
        <authorList>
            <person name="Whitman W."/>
        </authorList>
    </citation>
    <scope>NUCLEOTIDE SEQUENCE [LARGE SCALE GENOMIC DNA]</scope>
    <source>
        <strain evidence="1 2">SEMIA 4087</strain>
    </source>
</reference>
<sequence length="46" mass="5366">MIGITLDHQIVDNLSTKLTATYVSRDHEAAEDIDFMLRLFRLQRAF</sequence>
<gene>
    <name evidence="1" type="ORF">GGD56_002518</name>
</gene>